<proteinExistence type="predicted"/>
<keyword evidence="1" id="KW-0812">Transmembrane</keyword>
<name>A0A1F4NS26_UNCK3</name>
<reference evidence="2 3" key="1">
    <citation type="journal article" date="2016" name="Nat. Commun.">
        <title>Thousands of microbial genomes shed light on interconnected biogeochemical processes in an aquifer system.</title>
        <authorList>
            <person name="Anantharaman K."/>
            <person name="Brown C.T."/>
            <person name="Hug L.A."/>
            <person name="Sharon I."/>
            <person name="Castelle C.J."/>
            <person name="Probst A.J."/>
            <person name="Thomas B.C."/>
            <person name="Singh A."/>
            <person name="Wilkins M.J."/>
            <person name="Karaoz U."/>
            <person name="Brodie E.L."/>
            <person name="Williams K.H."/>
            <person name="Hubbard S.S."/>
            <person name="Banfield J.F."/>
        </authorList>
    </citation>
    <scope>NUCLEOTIDE SEQUENCE [LARGE SCALE GENOMIC DNA]</scope>
</reference>
<organism evidence="2 3">
    <name type="scientific">candidate division Kazan bacterium RBG_13_50_9</name>
    <dbReference type="NCBI Taxonomy" id="1798535"/>
    <lineage>
        <taxon>Bacteria</taxon>
        <taxon>Bacteria division Kazan-3B-28</taxon>
    </lineage>
</organism>
<dbReference type="STRING" id="1798535.A2V68_00840"/>
<feature type="transmembrane region" description="Helical" evidence="1">
    <location>
        <begin position="7"/>
        <end position="24"/>
    </location>
</feature>
<keyword evidence="1" id="KW-1133">Transmembrane helix</keyword>
<comment type="caution">
    <text evidence="2">The sequence shown here is derived from an EMBL/GenBank/DDBJ whole genome shotgun (WGS) entry which is preliminary data.</text>
</comment>
<dbReference type="Proteomes" id="UP000176651">
    <property type="component" value="Unassembled WGS sequence"/>
</dbReference>
<evidence type="ECO:0000256" key="1">
    <source>
        <dbReference type="SAM" id="Phobius"/>
    </source>
</evidence>
<keyword evidence="1" id="KW-0472">Membrane</keyword>
<evidence type="ECO:0000313" key="2">
    <source>
        <dbReference type="EMBL" id="OGB74293.1"/>
    </source>
</evidence>
<sequence length="300" mass="36354">MDKAQKAVLVPIIFFSFFQFPLNLKELRRYLWQYELTPLEIEEVLKRLPQAQRADGLVWWGRFTHDRGLREKLAREFWAKVARRRWIFANVPFLDQAFVSNTLAYDNVHFGSDIDLFLIGKHRRLWTMRAWLVFWLNLFGWRVRGMDRHGRFSPEFFISDYELDIKAIALDRDYYFSYWMADLVPIWPAGEDELFHRHNRWAQKDLPIAWRSPKIRPLVWLKPSYFRRLAEKLLSGRFGEWLEQLLYRLQAKVIDRNLERMGVNPEVITNENIIKLHFNDRRAQVRDAIERDIREVLGED</sequence>
<gene>
    <name evidence="2" type="ORF">A2V68_00840</name>
</gene>
<protein>
    <submittedName>
        <fullName evidence="2">Uncharacterized protein</fullName>
    </submittedName>
</protein>
<dbReference type="EMBL" id="META01000003">
    <property type="protein sequence ID" value="OGB74293.1"/>
    <property type="molecule type" value="Genomic_DNA"/>
</dbReference>
<accession>A0A1F4NS26</accession>
<evidence type="ECO:0000313" key="3">
    <source>
        <dbReference type="Proteomes" id="UP000176651"/>
    </source>
</evidence>
<dbReference type="AlphaFoldDB" id="A0A1F4NS26"/>